<proteinExistence type="inferred from homology"/>
<keyword evidence="8 15" id="KW-0863">Zinc-finger</keyword>
<keyword evidence="11" id="KW-0805">Transcription regulation</keyword>
<feature type="domain" description="C2H2-type" evidence="17">
    <location>
        <begin position="259"/>
        <end position="286"/>
    </location>
</feature>
<feature type="domain" description="C2H2-type" evidence="17">
    <location>
        <begin position="287"/>
        <end position="314"/>
    </location>
</feature>
<keyword evidence="7" id="KW-0677">Repeat</keyword>
<evidence type="ECO:0000256" key="5">
    <source>
        <dbReference type="ARBA" id="ARBA00022553"/>
    </source>
</evidence>
<evidence type="ECO:0000313" key="19">
    <source>
        <dbReference type="Proteomes" id="UP000472261"/>
    </source>
</evidence>
<dbReference type="FunFam" id="3.30.160.60:FF:000230">
    <property type="entry name" value="Zinc finger protein 148"/>
    <property type="match status" value="1"/>
</dbReference>
<dbReference type="Proteomes" id="UP000472261">
    <property type="component" value="Unplaced"/>
</dbReference>
<dbReference type="GO" id="GO:0000981">
    <property type="term" value="F:DNA-binding transcription factor activity, RNA polymerase II-specific"/>
    <property type="evidence" value="ECO:0007669"/>
    <property type="project" value="TreeGrafter"/>
</dbReference>
<evidence type="ECO:0000313" key="18">
    <source>
        <dbReference type="Ensembl" id="ENSPCLP00000012032.1"/>
    </source>
</evidence>
<evidence type="ECO:0000256" key="15">
    <source>
        <dbReference type="PROSITE-ProRule" id="PRU00042"/>
    </source>
</evidence>
<dbReference type="GO" id="GO:0005634">
    <property type="term" value="C:nucleus"/>
    <property type="evidence" value="ECO:0007669"/>
    <property type="project" value="UniProtKB-SubCell"/>
</dbReference>
<dbReference type="AlphaFoldDB" id="A0A669PTJ1"/>
<dbReference type="PROSITE" id="PS50157">
    <property type="entry name" value="ZINC_FINGER_C2H2_2"/>
    <property type="match status" value="3"/>
</dbReference>
<evidence type="ECO:0000256" key="8">
    <source>
        <dbReference type="ARBA" id="ARBA00022771"/>
    </source>
</evidence>
<dbReference type="FunFam" id="3.30.160.60:FF:000042">
    <property type="entry name" value="Zinc finger protein 148"/>
    <property type="match status" value="1"/>
</dbReference>
<dbReference type="GO" id="GO:0000978">
    <property type="term" value="F:RNA polymerase II cis-regulatory region sequence-specific DNA binding"/>
    <property type="evidence" value="ECO:0007669"/>
    <property type="project" value="TreeGrafter"/>
</dbReference>
<keyword evidence="6" id="KW-0479">Metal-binding</keyword>
<evidence type="ECO:0000256" key="16">
    <source>
        <dbReference type="SAM" id="MobiDB-lite"/>
    </source>
</evidence>
<evidence type="ECO:0000256" key="2">
    <source>
        <dbReference type="ARBA" id="ARBA00004123"/>
    </source>
</evidence>
<organism evidence="18 19">
    <name type="scientific">Phasianus colchicus</name>
    <name type="common">Common pheasant</name>
    <dbReference type="NCBI Taxonomy" id="9054"/>
    <lineage>
        <taxon>Eukaryota</taxon>
        <taxon>Metazoa</taxon>
        <taxon>Chordata</taxon>
        <taxon>Craniata</taxon>
        <taxon>Vertebrata</taxon>
        <taxon>Euteleostomi</taxon>
        <taxon>Archelosauria</taxon>
        <taxon>Archosauria</taxon>
        <taxon>Dinosauria</taxon>
        <taxon>Saurischia</taxon>
        <taxon>Theropoda</taxon>
        <taxon>Coelurosauria</taxon>
        <taxon>Aves</taxon>
        <taxon>Neognathae</taxon>
        <taxon>Galloanserae</taxon>
        <taxon>Galliformes</taxon>
        <taxon>Phasianidae</taxon>
        <taxon>Phasianinae</taxon>
        <taxon>Phasianus</taxon>
    </lineage>
</organism>
<feature type="compositionally biased region" description="Basic and acidic residues" evidence="16">
    <location>
        <begin position="216"/>
        <end position="227"/>
    </location>
</feature>
<dbReference type="SMART" id="SM00355">
    <property type="entry name" value="ZnF_C2H2"/>
    <property type="match status" value="3"/>
</dbReference>
<keyword evidence="4" id="KW-1017">Isopeptide bond</keyword>
<feature type="compositionally biased region" description="Basic residues" evidence="16">
    <location>
        <begin position="37"/>
        <end position="51"/>
    </location>
</feature>
<evidence type="ECO:0000256" key="4">
    <source>
        <dbReference type="ARBA" id="ARBA00022499"/>
    </source>
</evidence>
<evidence type="ECO:0000256" key="6">
    <source>
        <dbReference type="ARBA" id="ARBA00022723"/>
    </source>
</evidence>
<evidence type="ECO:0000256" key="11">
    <source>
        <dbReference type="ARBA" id="ARBA00023015"/>
    </source>
</evidence>
<evidence type="ECO:0000259" key="17">
    <source>
        <dbReference type="PROSITE" id="PS50157"/>
    </source>
</evidence>
<feature type="compositionally biased region" description="Low complexity" evidence="16">
    <location>
        <begin position="52"/>
        <end position="62"/>
    </location>
</feature>
<evidence type="ECO:0000256" key="13">
    <source>
        <dbReference type="ARBA" id="ARBA00023242"/>
    </source>
</evidence>
<keyword evidence="19" id="KW-1185">Reference proteome</keyword>
<dbReference type="GO" id="GO:0008270">
    <property type="term" value="F:zinc ion binding"/>
    <property type="evidence" value="ECO:0007669"/>
    <property type="project" value="UniProtKB-KW"/>
</dbReference>
<dbReference type="Ensembl" id="ENSPCLT00000016053.1">
    <property type="protein sequence ID" value="ENSPCLP00000012032.1"/>
    <property type="gene ID" value="ENSPCLG00000009898.1"/>
</dbReference>
<feature type="compositionally biased region" description="Low complexity" evidence="16">
    <location>
        <begin position="189"/>
        <end position="199"/>
    </location>
</feature>
<comment type="function">
    <text evidence="1">May be involved in transcriptional regulation.</text>
</comment>
<dbReference type="PANTHER" id="PTHR23235">
    <property type="entry name" value="KRUEPPEL-LIKE TRANSCRIPTION FACTOR"/>
    <property type="match status" value="1"/>
</dbReference>
<feature type="domain" description="C2H2-type" evidence="17">
    <location>
        <begin position="315"/>
        <end position="342"/>
    </location>
</feature>
<feature type="region of interest" description="Disordered" evidence="16">
    <location>
        <begin position="1"/>
        <end position="145"/>
    </location>
</feature>
<keyword evidence="9" id="KW-0862">Zinc</keyword>
<dbReference type="PANTHER" id="PTHR23235:SF155">
    <property type="entry name" value="EARLY GROWTH RESPONSE 4-RELATED"/>
    <property type="match status" value="1"/>
</dbReference>
<dbReference type="InterPro" id="IPR013087">
    <property type="entry name" value="Znf_C2H2_type"/>
</dbReference>
<dbReference type="SUPFAM" id="SSF57667">
    <property type="entry name" value="beta-beta-alpha zinc fingers"/>
    <property type="match status" value="2"/>
</dbReference>
<dbReference type="FunFam" id="3.30.160.60:FF:000460">
    <property type="entry name" value="Putative zinc finger protein 740"/>
    <property type="match status" value="1"/>
</dbReference>
<keyword evidence="12" id="KW-0804">Transcription</keyword>
<keyword evidence="13" id="KW-0539">Nucleus</keyword>
<sequence length="351" mass="38499">MAAPRSASWRGAAHARCRPRSPGSSPEVLEEAEGRGGRFRFRVSGGGRRRGAAAVGAVPGRRGAARGGPAAGTGPAEPRSAPEAKTRSSIFLPELGGGDRGCPLTEDNAVPSHPLPPPPPHSRGVTEEDSSHRAPRSRAMSAKWRSVKAKGLLQSLCRGQTDRPKMAQASLLACEGLSGVCLVPTVASKKMMPKQSSKQAEGRERGSSPDVLALRQDGEKSRSRKEEETAEASQPKKSIKKVVVIKQNCSFQLRIHKNFICEQCCGAFRSSYHLKRHILIHTGEKPFECDVCDMRFIQKYHLERHKRVHSGEKPYQCERCMQSFSRTDRLLRHKRMCQGCQTKGPEAQLLL</sequence>
<evidence type="ECO:0000256" key="7">
    <source>
        <dbReference type="ARBA" id="ARBA00022737"/>
    </source>
</evidence>
<reference evidence="18" key="2">
    <citation type="submission" date="2025-09" db="UniProtKB">
        <authorList>
            <consortium name="Ensembl"/>
        </authorList>
    </citation>
    <scope>IDENTIFICATION</scope>
</reference>
<name>A0A669PTJ1_PHACC</name>
<keyword evidence="10" id="KW-0832">Ubl conjugation</keyword>
<evidence type="ECO:0000256" key="12">
    <source>
        <dbReference type="ARBA" id="ARBA00023163"/>
    </source>
</evidence>
<evidence type="ECO:0000256" key="14">
    <source>
        <dbReference type="ARBA" id="ARBA00069113"/>
    </source>
</evidence>
<feature type="region of interest" description="Disordered" evidence="16">
    <location>
        <begin position="189"/>
        <end position="237"/>
    </location>
</feature>
<comment type="subcellular location">
    <subcellularLocation>
        <location evidence="2">Nucleus</location>
    </subcellularLocation>
</comment>
<protein>
    <recommendedName>
        <fullName evidence="14">Zinc finger protein 740</fullName>
    </recommendedName>
</protein>
<dbReference type="Pfam" id="PF00096">
    <property type="entry name" value="zf-C2H2"/>
    <property type="match status" value="1"/>
</dbReference>
<dbReference type="InterPro" id="IPR036236">
    <property type="entry name" value="Znf_C2H2_sf"/>
</dbReference>
<comment type="similarity">
    <text evidence="3">Belongs to the krueppel C2H2-type zinc-finger protein family.</text>
</comment>
<evidence type="ECO:0000256" key="10">
    <source>
        <dbReference type="ARBA" id="ARBA00022843"/>
    </source>
</evidence>
<dbReference type="Gene3D" id="3.30.160.60">
    <property type="entry name" value="Classic Zinc Finger"/>
    <property type="match status" value="3"/>
</dbReference>
<evidence type="ECO:0000256" key="3">
    <source>
        <dbReference type="ARBA" id="ARBA00006991"/>
    </source>
</evidence>
<dbReference type="PROSITE" id="PS00028">
    <property type="entry name" value="ZINC_FINGER_C2H2_1"/>
    <property type="match status" value="2"/>
</dbReference>
<accession>A0A669PTJ1</accession>
<evidence type="ECO:0000256" key="1">
    <source>
        <dbReference type="ARBA" id="ARBA00003767"/>
    </source>
</evidence>
<keyword evidence="5" id="KW-0597">Phosphoprotein</keyword>
<reference evidence="18" key="1">
    <citation type="submission" date="2025-08" db="UniProtKB">
        <authorList>
            <consortium name="Ensembl"/>
        </authorList>
    </citation>
    <scope>IDENTIFICATION</scope>
</reference>
<evidence type="ECO:0000256" key="9">
    <source>
        <dbReference type="ARBA" id="ARBA00022833"/>
    </source>
</evidence>